<evidence type="ECO:0000313" key="1">
    <source>
        <dbReference type="Ensembl" id="ENSMMOP00000012092.1"/>
    </source>
</evidence>
<dbReference type="Ensembl" id="ENSMMOT00000012296.1">
    <property type="protein sequence ID" value="ENSMMOP00000012092.1"/>
    <property type="gene ID" value="ENSMMOG00000009287.1"/>
</dbReference>
<dbReference type="PANTHER" id="PTHR21563">
    <property type="entry name" value="ZINC FINGER C3H1 DOMAIN-CONTAINING PROTEIN"/>
    <property type="match status" value="1"/>
</dbReference>
<keyword evidence="2" id="KW-1185">Reference proteome</keyword>
<dbReference type="STRING" id="94237.ENSMMOP00000012092"/>
<proteinExistence type="predicted"/>
<sequence>MRQHQLSRYLQASARTTGKYILLEKPIIILENLDPTQVANSLLCRAFACRSTAECLEAALNTLSRALETNCDNPEVWSHYLSLFSRRGSKEEVQEIQSKLVSDLVQRCLSTVPSRLELPFNPSVFWSCYRFHNQVVALYLSCLPQPQLGLVLERLRCAMPNNTELGLRLLHQEWQDGNMEQLKFQARMLSSNSPKCLNPKRDERRDDSLSVRLLYQQALHNLPLCAALWKHRLLFEAAEGGQTDRLARLLDRCQQVGVSLSE</sequence>
<dbReference type="OMA" id="IAISAEC"/>
<organism evidence="1 2">
    <name type="scientific">Mola mola</name>
    <name type="common">Ocean sunfish</name>
    <name type="synonym">Tetraodon mola</name>
    <dbReference type="NCBI Taxonomy" id="94237"/>
    <lineage>
        <taxon>Eukaryota</taxon>
        <taxon>Metazoa</taxon>
        <taxon>Chordata</taxon>
        <taxon>Craniata</taxon>
        <taxon>Vertebrata</taxon>
        <taxon>Euteleostomi</taxon>
        <taxon>Actinopterygii</taxon>
        <taxon>Neopterygii</taxon>
        <taxon>Teleostei</taxon>
        <taxon>Neoteleostei</taxon>
        <taxon>Acanthomorphata</taxon>
        <taxon>Eupercaria</taxon>
        <taxon>Tetraodontiformes</taxon>
        <taxon>Molidae</taxon>
        <taxon>Mola</taxon>
    </lineage>
</organism>
<evidence type="ECO:0000313" key="2">
    <source>
        <dbReference type="Proteomes" id="UP000261620"/>
    </source>
</evidence>
<name>A0A3Q3WIL7_MOLML</name>
<dbReference type="GO" id="GO:0005634">
    <property type="term" value="C:nucleus"/>
    <property type="evidence" value="ECO:0007669"/>
    <property type="project" value="TreeGrafter"/>
</dbReference>
<dbReference type="InterPro" id="IPR039278">
    <property type="entry name" value="Red1"/>
</dbReference>
<dbReference type="GO" id="GO:0000178">
    <property type="term" value="C:exosome (RNase complex)"/>
    <property type="evidence" value="ECO:0007669"/>
    <property type="project" value="TreeGrafter"/>
</dbReference>
<reference evidence="1" key="2">
    <citation type="submission" date="2025-09" db="UniProtKB">
        <authorList>
            <consortium name="Ensembl"/>
        </authorList>
    </citation>
    <scope>IDENTIFICATION</scope>
</reference>
<dbReference type="PANTHER" id="PTHR21563:SF3">
    <property type="entry name" value="ZINC FINGER C3H1 DOMAIN-CONTAINING PROTEIN"/>
    <property type="match status" value="1"/>
</dbReference>
<dbReference type="Proteomes" id="UP000261620">
    <property type="component" value="Unplaced"/>
</dbReference>
<dbReference type="AlphaFoldDB" id="A0A3Q3WIL7"/>
<reference evidence="1" key="1">
    <citation type="submission" date="2025-08" db="UniProtKB">
        <authorList>
            <consortium name="Ensembl"/>
        </authorList>
    </citation>
    <scope>IDENTIFICATION</scope>
</reference>
<protein>
    <submittedName>
        <fullName evidence="1">Uncharacterized protein</fullName>
    </submittedName>
</protein>
<accession>A0A3Q3WIL7</accession>